<keyword evidence="1" id="KW-0863">Zinc-finger</keyword>
<dbReference type="InterPro" id="IPR025724">
    <property type="entry name" value="GAG-pre-integrase_dom"/>
</dbReference>
<dbReference type="GO" id="GO:0008270">
    <property type="term" value="F:zinc ion binding"/>
    <property type="evidence" value="ECO:0007669"/>
    <property type="project" value="UniProtKB-KW"/>
</dbReference>
<dbReference type="Pfam" id="PF13976">
    <property type="entry name" value="gag_pre-integrs"/>
    <property type="match status" value="1"/>
</dbReference>
<dbReference type="InterPro" id="IPR013103">
    <property type="entry name" value="RVT_2"/>
</dbReference>
<dbReference type="EMBL" id="BKCJ010010582">
    <property type="protein sequence ID" value="GEU92239.1"/>
    <property type="molecule type" value="Genomic_DNA"/>
</dbReference>
<dbReference type="InterPro" id="IPR054722">
    <property type="entry name" value="PolX-like_BBD"/>
</dbReference>
<sequence>MLKAFPLPVMSSHCHSLFQLLEKTEFRDSNEAPQQESTIASTSERSAKKKGRIVVFTTEEMQKRRNDVKARTTLLLALPDEHQLRFSKYKTSKELWAAILKTFGGNEATKKTKKNLLKQQYGNFKGEGSEILEKTFNKLQAIISHLEFMDIEIEQDDLNQKFLTSLAPEWLMHTIKKIGTKISIQWTDVAGFNKSKVECHNCHKMGHFAKECRAPRSQDKGRRDNYKQGSKVEEQAPKALMAIDEVGWDWSFMANEEENHALVADEEAPTEFALMAKSSSDNKVFDNSLCSKAYNAKKEKDDLDSKLTGFQSASKDLDNLLKSQRSDKNKEGLGYSVVPPPAQVYSPLKKDMSWIGLLEFVDDTITNYSMPSPAIESKSDDLQTKNPFVTETRASSSTILSKPAINFMKSIDRPTETKTDKVETAKKPVVKYAKLYRKTSKSPNGNSQHNIDDKGYWDSGCSRYMTGNISYLSDYEPFKGGYVSFGQGGCKITSKRTIKTGKLKFENVYFVKYLKYNLFSVSQICDNKNSVLFTDTECIVLGQNFRLKDDTNVLLRTPRQHNMYSIDLNNVVPHKDLTCLVAKASLDESMLWHWRLGHLNFKTMNMLVSHNLFKGLPSKCFENDHTCTACLKRKQHKASCTNDAASQEVKKDVSSLRYIALPNWFHETLLKSSSSNAQGACNADAPESSRNPNLTTTTTNPSADQMKTLRVETPIPTVSSLVPTDILNDSLKPSGDTRLIFKRVICQDETPSLDNITTLANRFDDILRVTISIVDSHREEADVEAIQEELLQFKIQNVWVLVNCPREVRPIGTKWVLKNKKDARGIVIRNKTMLVAQGHRQEEGIDYEEVFTPVARIEAIRLLLAYASFMGFTVYQMDVKSAFLYGTIDGEIYDKYVGEILKKIGYSDVMSANTPMDKENPWGKDGPGKDVEHHLCSSMIISLMYLTASRPDIMFAVCACARHQLTPKECHLHAVKKIFRYLKGHPKLGIWYPKESPFDLVAYSDSDYGGAAQDRKSTTEGCQFLGKRLISWQCKKQIIFATSTTEAEYVVAASSCGQVLWIQNQLLDYGYNFMNIKIYIDNNSAICIVKNPVYHSKPNHIEIRHHFIRDCFEKKLISVDHIHTDDNVVDLLIKPFDVGRFQYLVVSIRMVNP</sequence>
<protein>
    <submittedName>
        <fullName evidence="4">Putative ribonuclease H-like domain-containing protein</fullName>
    </submittedName>
</protein>
<name>A0A6L2P3R6_TANCI</name>
<dbReference type="PANTHER" id="PTHR11439">
    <property type="entry name" value="GAG-POL-RELATED RETROTRANSPOSON"/>
    <property type="match status" value="1"/>
</dbReference>
<evidence type="ECO:0000256" key="1">
    <source>
        <dbReference type="PROSITE-ProRule" id="PRU00047"/>
    </source>
</evidence>
<dbReference type="Pfam" id="PF14223">
    <property type="entry name" value="Retrotran_gag_2"/>
    <property type="match status" value="1"/>
</dbReference>
<dbReference type="GO" id="GO:0003676">
    <property type="term" value="F:nucleic acid binding"/>
    <property type="evidence" value="ECO:0007669"/>
    <property type="project" value="InterPro"/>
</dbReference>
<reference evidence="4" key="1">
    <citation type="journal article" date="2019" name="Sci. Rep.">
        <title>Draft genome of Tanacetum cinerariifolium, the natural source of mosquito coil.</title>
        <authorList>
            <person name="Yamashiro T."/>
            <person name="Shiraishi A."/>
            <person name="Satake H."/>
            <person name="Nakayama K."/>
        </authorList>
    </citation>
    <scope>NUCLEOTIDE SEQUENCE</scope>
</reference>
<feature type="region of interest" description="Disordered" evidence="2">
    <location>
        <begin position="676"/>
        <end position="701"/>
    </location>
</feature>
<accession>A0A6L2P3R6</accession>
<dbReference type="SMART" id="SM00343">
    <property type="entry name" value="ZnF_C2HC"/>
    <property type="match status" value="1"/>
</dbReference>
<dbReference type="PROSITE" id="PS50158">
    <property type="entry name" value="ZF_CCHC"/>
    <property type="match status" value="1"/>
</dbReference>
<gene>
    <name evidence="4" type="ORF">Tci_064217</name>
</gene>
<dbReference type="Pfam" id="PF22936">
    <property type="entry name" value="Pol_BBD"/>
    <property type="match status" value="1"/>
</dbReference>
<keyword evidence="1" id="KW-0862">Zinc</keyword>
<dbReference type="CDD" id="cd09272">
    <property type="entry name" value="RNase_HI_RT_Ty1"/>
    <property type="match status" value="1"/>
</dbReference>
<dbReference type="InterPro" id="IPR001878">
    <property type="entry name" value="Znf_CCHC"/>
</dbReference>
<dbReference type="Gene3D" id="4.10.60.10">
    <property type="entry name" value="Zinc finger, CCHC-type"/>
    <property type="match status" value="1"/>
</dbReference>
<evidence type="ECO:0000313" key="4">
    <source>
        <dbReference type="EMBL" id="GEU92239.1"/>
    </source>
</evidence>
<keyword evidence="1" id="KW-0479">Metal-binding</keyword>
<organism evidence="4">
    <name type="scientific">Tanacetum cinerariifolium</name>
    <name type="common">Dalmatian daisy</name>
    <name type="synonym">Chrysanthemum cinerariifolium</name>
    <dbReference type="NCBI Taxonomy" id="118510"/>
    <lineage>
        <taxon>Eukaryota</taxon>
        <taxon>Viridiplantae</taxon>
        <taxon>Streptophyta</taxon>
        <taxon>Embryophyta</taxon>
        <taxon>Tracheophyta</taxon>
        <taxon>Spermatophyta</taxon>
        <taxon>Magnoliopsida</taxon>
        <taxon>eudicotyledons</taxon>
        <taxon>Gunneridae</taxon>
        <taxon>Pentapetalae</taxon>
        <taxon>asterids</taxon>
        <taxon>campanulids</taxon>
        <taxon>Asterales</taxon>
        <taxon>Asteraceae</taxon>
        <taxon>Asteroideae</taxon>
        <taxon>Anthemideae</taxon>
        <taxon>Anthemidinae</taxon>
        <taxon>Tanacetum</taxon>
    </lineage>
</organism>
<dbReference type="PANTHER" id="PTHR11439:SF495">
    <property type="entry name" value="REVERSE TRANSCRIPTASE, RNA-DEPENDENT DNA POLYMERASE-RELATED"/>
    <property type="match status" value="1"/>
</dbReference>
<proteinExistence type="predicted"/>
<evidence type="ECO:0000259" key="3">
    <source>
        <dbReference type="PROSITE" id="PS50158"/>
    </source>
</evidence>
<feature type="domain" description="CCHC-type" evidence="3">
    <location>
        <begin position="199"/>
        <end position="213"/>
    </location>
</feature>
<comment type="caution">
    <text evidence="4">The sequence shown here is derived from an EMBL/GenBank/DDBJ whole genome shotgun (WGS) entry which is preliminary data.</text>
</comment>
<evidence type="ECO:0000256" key="2">
    <source>
        <dbReference type="SAM" id="MobiDB-lite"/>
    </source>
</evidence>
<dbReference type="Pfam" id="PF07727">
    <property type="entry name" value="RVT_2"/>
    <property type="match status" value="1"/>
</dbReference>
<feature type="region of interest" description="Disordered" evidence="2">
    <location>
        <begin position="214"/>
        <end position="233"/>
    </location>
</feature>
<dbReference type="InterPro" id="IPR036875">
    <property type="entry name" value="Znf_CCHC_sf"/>
</dbReference>
<feature type="compositionally biased region" description="Polar residues" evidence="2">
    <location>
        <begin position="688"/>
        <end position="701"/>
    </location>
</feature>
<dbReference type="SUPFAM" id="SSF57756">
    <property type="entry name" value="Retrovirus zinc finger-like domains"/>
    <property type="match status" value="1"/>
</dbReference>
<dbReference type="AlphaFoldDB" id="A0A6L2P3R6"/>